<evidence type="ECO:0000256" key="4">
    <source>
        <dbReference type="SAM" id="MobiDB-lite"/>
    </source>
</evidence>
<feature type="compositionally biased region" description="Acidic residues" evidence="4">
    <location>
        <begin position="241"/>
        <end position="250"/>
    </location>
</feature>
<dbReference type="PANTHER" id="PTHR18034">
    <property type="entry name" value="CELL CYCLE CONTROL PROTEIN CWF22-RELATED"/>
    <property type="match status" value="1"/>
</dbReference>
<dbReference type="InterPro" id="IPR016024">
    <property type="entry name" value="ARM-type_fold"/>
</dbReference>
<keyword evidence="7" id="KW-1185">Reference proteome</keyword>
<dbReference type="PROSITE" id="PS51366">
    <property type="entry name" value="MI"/>
    <property type="match status" value="1"/>
</dbReference>
<organism evidence="6 7">
    <name type="scientific">Tetrapyrgos nigripes</name>
    <dbReference type="NCBI Taxonomy" id="182062"/>
    <lineage>
        <taxon>Eukaryota</taxon>
        <taxon>Fungi</taxon>
        <taxon>Dikarya</taxon>
        <taxon>Basidiomycota</taxon>
        <taxon>Agaricomycotina</taxon>
        <taxon>Agaricomycetes</taxon>
        <taxon>Agaricomycetidae</taxon>
        <taxon>Agaricales</taxon>
        <taxon>Marasmiineae</taxon>
        <taxon>Marasmiaceae</taxon>
        <taxon>Tetrapyrgos</taxon>
    </lineage>
</organism>
<comment type="similarity">
    <text evidence="2">Belongs to the CWC22 family.</text>
</comment>
<reference evidence="6 7" key="1">
    <citation type="journal article" date="2020" name="ISME J.">
        <title>Uncovering the hidden diversity of litter-decomposition mechanisms in mushroom-forming fungi.</title>
        <authorList>
            <person name="Floudas D."/>
            <person name="Bentzer J."/>
            <person name="Ahren D."/>
            <person name="Johansson T."/>
            <person name="Persson P."/>
            <person name="Tunlid A."/>
        </authorList>
    </citation>
    <scope>NUCLEOTIDE SEQUENCE [LARGE SCALE GENOMIC DNA]</scope>
    <source>
        <strain evidence="6 7">CBS 291.85</strain>
    </source>
</reference>
<protein>
    <recommendedName>
        <fullName evidence="5">MI domain-containing protein</fullName>
    </recommendedName>
</protein>
<dbReference type="GO" id="GO:0042274">
    <property type="term" value="P:ribosomal small subunit biogenesis"/>
    <property type="evidence" value="ECO:0007669"/>
    <property type="project" value="TreeGrafter"/>
</dbReference>
<dbReference type="OrthoDB" id="361797at2759"/>
<dbReference type="InterPro" id="IPR050781">
    <property type="entry name" value="CWC22_splicing_factor"/>
</dbReference>
<dbReference type="GO" id="GO:0005730">
    <property type="term" value="C:nucleolus"/>
    <property type="evidence" value="ECO:0007669"/>
    <property type="project" value="UniProtKB-SubCell"/>
</dbReference>
<feature type="region of interest" description="Disordered" evidence="4">
    <location>
        <begin position="1"/>
        <end position="120"/>
    </location>
</feature>
<feature type="compositionally biased region" description="Acidic residues" evidence="4">
    <location>
        <begin position="201"/>
        <end position="234"/>
    </location>
</feature>
<dbReference type="AlphaFoldDB" id="A0A8H5GM19"/>
<gene>
    <name evidence="6" type="ORF">D9758_003658</name>
</gene>
<keyword evidence="3" id="KW-0539">Nucleus</keyword>
<feature type="region of interest" description="Disordered" evidence="4">
    <location>
        <begin position="157"/>
        <end position="279"/>
    </location>
</feature>
<evidence type="ECO:0000313" key="7">
    <source>
        <dbReference type="Proteomes" id="UP000559256"/>
    </source>
</evidence>
<dbReference type="InterPro" id="IPR003891">
    <property type="entry name" value="Initiation_fac_eIF4g_MI"/>
</dbReference>
<dbReference type="GO" id="GO:0003723">
    <property type="term" value="F:RNA binding"/>
    <property type="evidence" value="ECO:0007669"/>
    <property type="project" value="InterPro"/>
</dbReference>
<sequence>MPARTKKSTTRLPQSLLEEITSSSNDSHRRHRSKHQLSRKEARKQEREESKHRRAEYFSKKSKRPAETEHDASPQRKKIKLESPESGKNQTQAKPFKKTETASPGHQSQGSNSVLEGKKPVKQTALEKLVFKASSKPKRTQQEKEEDAYIEYLEAKLGHKKGKSSKYDDGLDDLFDFTSTLTYGGSGDDEDVNETMQIIDGGEDEDEDEDDEEREGEDEDENDESVEGVEEEEWTGIQDSGDSDGEEPEAPSEKLPEPSAPTTRYVPPHLRNKDGQDNKNSEALIKLTRHLKGLLNRMSEQNIGSIVDSIEEVYRNHRRHDVTSTLTTLIIDGICSHSSLLDSYVVLYAAFVCSLHKIIGVEFAAYFIQNVVSSYEKHLSSLQNQDAPAQVDSLTEPTESEKEGKEASNLVVLLSELYNFQVISCVLVYDVIRSLLDGEIHEFKVELLLKIVRNSGHQLRQDDPSALKDIIQIVQTQLAGKEDSISSRTRFMLETLNNLKNNKVKRLGTQNQGGDAVERMKKFLSNLGKKRHVMAHESLRVSLEDLHSAETKGKWWLVGAAWGGDPLVDRQQHQDDTTSKSNVQKGGDTADNLLLKLAKKQGMNTDIRRSIFVVLMSSDDYVDACERLSQLKLTEVQQREIIRVLLHCCGNEKAYNPYYTLVCQHLCGLSHSYKITLQYCLWDFLRSLGESNVGGVEVIKNLKDGGGDEGFDVKSISSTRMRNVAKAYAWWIAKDCITLAVLKPVDFMLLKPQTQTFLRHLFIQLFLSSQSPTPLIAKQVTTRNRAAVEEIFIKGSRIQSLSMGLVFFLSKNFSEEHMEGLEETTVKLVKWGFEVAKETLRVGMDIVPNL</sequence>
<dbReference type="Gene3D" id="1.25.40.180">
    <property type="match status" value="1"/>
</dbReference>
<evidence type="ECO:0000313" key="6">
    <source>
        <dbReference type="EMBL" id="KAF5367452.1"/>
    </source>
</evidence>
<dbReference type="PANTHER" id="PTHR18034:SF4">
    <property type="entry name" value="NUCLEOLAR MIF4G DOMAIN-CONTAINING PROTEIN 1"/>
    <property type="match status" value="1"/>
</dbReference>
<accession>A0A8H5GM19</accession>
<feature type="compositionally biased region" description="Basic residues" evidence="4">
    <location>
        <begin position="28"/>
        <end position="37"/>
    </location>
</feature>
<evidence type="ECO:0000256" key="1">
    <source>
        <dbReference type="ARBA" id="ARBA00004604"/>
    </source>
</evidence>
<dbReference type="Pfam" id="PF02854">
    <property type="entry name" value="MIF4G"/>
    <property type="match status" value="1"/>
</dbReference>
<dbReference type="Proteomes" id="UP000559256">
    <property type="component" value="Unassembled WGS sequence"/>
</dbReference>
<feature type="compositionally biased region" description="Basic and acidic residues" evidence="4">
    <location>
        <begin position="38"/>
        <end position="85"/>
    </location>
</feature>
<dbReference type="SUPFAM" id="SSF48371">
    <property type="entry name" value="ARM repeat"/>
    <property type="match status" value="1"/>
</dbReference>
<dbReference type="SMART" id="SM00544">
    <property type="entry name" value="MA3"/>
    <property type="match status" value="1"/>
</dbReference>
<dbReference type="EMBL" id="JAACJM010000019">
    <property type="protein sequence ID" value="KAF5367452.1"/>
    <property type="molecule type" value="Genomic_DNA"/>
</dbReference>
<proteinExistence type="inferred from homology"/>
<name>A0A8H5GM19_9AGAR</name>
<comment type="caution">
    <text evidence="6">The sequence shown here is derived from an EMBL/GenBank/DDBJ whole genome shotgun (WGS) entry which is preliminary data.</text>
</comment>
<evidence type="ECO:0000259" key="5">
    <source>
        <dbReference type="PROSITE" id="PS51366"/>
    </source>
</evidence>
<dbReference type="SMART" id="SM00543">
    <property type="entry name" value="MIF4G"/>
    <property type="match status" value="1"/>
</dbReference>
<dbReference type="InterPro" id="IPR003890">
    <property type="entry name" value="MIF4G-like_typ-3"/>
</dbReference>
<evidence type="ECO:0000256" key="3">
    <source>
        <dbReference type="ARBA" id="ARBA00023242"/>
    </source>
</evidence>
<feature type="compositionally biased region" description="Polar residues" evidence="4">
    <location>
        <begin position="101"/>
        <end position="114"/>
    </location>
</feature>
<comment type="subcellular location">
    <subcellularLocation>
        <location evidence="1">Nucleus</location>
        <location evidence="1">Nucleolus</location>
    </subcellularLocation>
</comment>
<evidence type="ECO:0000256" key="2">
    <source>
        <dbReference type="ARBA" id="ARBA00006856"/>
    </source>
</evidence>
<feature type="domain" description="MI" evidence="5">
    <location>
        <begin position="606"/>
        <end position="747"/>
    </location>
</feature>
<dbReference type="Pfam" id="PF02847">
    <property type="entry name" value="MA3"/>
    <property type="match status" value="1"/>
</dbReference>